<keyword evidence="3" id="KW-0560">Oxidoreductase</keyword>
<dbReference type="Gene3D" id="3.40.50.720">
    <property type="entry name" value="NAD(P)-binding Rossmann-like Domain"/>
    <property type="match status" value="1"/>
</dbReference>
<dbReference type="PRINTS" id="PR00080">
    <property type="entry name" value="SDRFAMILY"/>
</dbReference>
<dbReference type="InterPro" id="IPR002347">
    <property type="entry name" value="SDR_fam"/>
</dbReference>
<dbReference type="EMBL" id="KZ679009">
    <property type="protein sequence ID" value="PSS22219.1"/>
    <property type="molecule type" value="Genomic_DNA"/>
</dbReference>
<dbReference type="Pfam" id="PF13561">
    <property type="entry name" value="adh_short_C2"/>
    <property type="match status" value="1"/>
</dbReference>
<dbReference type="GeneID" id="36578260"/>
<evidence type="ECO:0000256" key="3">
    <source>
        <dbReference type="ARBA" id="ARBA00023002"/>
    </source>
</evidence>
<dbReference type="GO" id="GO:0009688">
    <property type="term" value="P:abscisic acid biosynthetic process"/>
    <property type="evidence" value="ECO:0007669"/>
    <property type="project" value="UniProtKB-ARBA"/>
</dbReference>
<accession>A0A2T3B626</accession>
<dbReference type="GO" id="GO:0016491">
    <property type="term" value="F:oxidoreductase activity"/>
    <property type="evidence" value="ECO:0007669"/>
    <property type="project" value="UniProtKB-KW"/>
</dbReference>
<dbReference type="PRINTS" id="PR00081">
    <property type="entry name" value="GDHRDH"/>
</dbReference>
<dbReference type="OrthoDB" id="4131217at2759"/>
<reference evidence="4 5" key="1">
    <citation type="journal article" date="2018" name="New Phytol.">
        <title>Comparative genomics and transcriptomics depict ericoid mycorrhizal fungi as versatile saprotrophs and plant mutualists.</title>
        <authorList>
            <person name="Martino E."/>
            <person name="Morin E."/>
            <person name="Grelet G.A."/>
            <person name="Kuo A."/>
            <person name="Kohler A."/>
            <person name="Daghino S."/>
            <person name="Barry K.W."/>
            <person name="Cichocki N."/>
            <person name="Clum A."/>
            <person name="Dockter R.B."/>
            <person name="Hainaut M."/>
            <person name="Kuo R.C."/>
            <person name="LaButti K."/>
            <person name="Lindahl B.D."/>
            <person name="Lindquist E.A."/>
            <person name="Lipzen A."/>
            <person name="Khouja H.R."/>
            <person name="Magnuson J."/>
            <person name="Murat C."/>
            <person name="Ohm R.A."/>
            <person name="Singer S.W."/>
            <person name="Spatafora J.W."/>
            <person name="Wang M."/>
            <person name="Veneault-Fourrey C."/>
            <person name="Henrissat B."/>
            <person name="Grigoriev I.V."/>
            <person name="Martin F.M."/>
            <person name="Perotto S."/>
        </authorList>
    </citation>
    <scope>NUCLEOTIDE SEQUENCE [LARGE SCALE GENOMIC DNA]</scope>
    <source>
        <strain evidence="4 5">ATCC 22711</strain>
    </source>
</reference>
<dbReference type="FunFam" id="3.40.50.720:FF:000084">
    <property type="entry name" value="Short-chain dehydrogenase reductase"/>
    <property type="match status" value="1"/>
</dbReference>
<dbReference type="RefSeq" id="XP_024722374.1">
    <property type="nucleotide sequence ID" value="XM_024870179.1"/>
</dbReference>
<dbReference type="AlphaFoldDB" id="A0A2T3B626"/>
<evidence type="ECO:0000313" key="4">
    <source>
        <dbReference type="EMBL" id="PSS22219.1"/>
    </source>
</evidence>
<dbReference type="CDD" id="cd05233">
    <property type="entry name" value="SDR_c"/>
    <property type="match status" value="1"/>
</dbReference>
<dbReference type="SUPFAM" id="SSF51735">
    <property type="entry name" value="NAD(P)-binding Rossmann-fold domains"/>
    <property type="match status" value="1"/>
</dbReference>
<name>A0A2T3B626_AMORE</name>
<dbReference type="InterPro" id="IPR020904">
    <property type="entry name" value="Sc_DH/Rdtase_CS"/>
</dbReference>
<evidence type="ECO:0000313" key="5">
    <source>
        <dbReference type="Proteomes" id="UP000241818"/>
    </source>
</evidence>
<comment type="similarity">
    <text evidence="1">Belongs to the short-chain dehydrogenases/reductases (SDR) family.</text>
</comment>
<protein>
    <submittedName>
        <fullName evidence="4">Uncharacterized protein</fullName>
    </submittedName>
</protein>
<keyword evidence="2" id="KW-0521">NADP</keyword>
<gene>
    <name evidence="4" type="ORF">M430DRAFT_99370</name>
</gene>
<sequence length="317" mass="33280">MTAAPKTAKRRLAALSQQLVAPIGDQGMFENIPVLKKIAPDSVGPRVKGLVVIVTGANSPLGIGRASAHQFAQNGAKAIYICDFNDSNLETHKRELASLYPSVEVHTRKFDAADEAAVKAVVDDAIKSYGRLDIFFANAGVLGQNKIFTEVTGEEFLNTLRTNVVSVHLAAKYAAPAMMLTSEEKKYPCGSIIGTASVAGLRSNAGSSDYSASKAGVISLAQSIAYQLAGTGVRINAICPGLIETGMTAAVYEAARARGTEQKIGQLNPLRRGAHADEVARVALFLGSEESSYVNGQAWAVDGGLSAGHPFVPGKLH</sequence>
<organism evidence="4 5">
    <name type="scientific">Amorphotheca resinae ATCC 22711</name>
    <dbReference type="NCBI Taxonomy" id="857342"/>
    <lineage>
        <taxon>Eukaryota</taxon>
        <taxon>Fungi</taxon>
        <taxon>Dikarya</taxon>
        <taxon>Ascomycota</taxon>
        <taxon>Pezizomycotina</taxon>
        <taxon>Leotiomycetes</taxon>
        <taxon>Helotiales</taxon>
        <taxon>Amorphothecaceae</taxon>
        <taxon>Amorphotheca</taxon>
    </lineage>
</organism>
<dbReference type="InParanoid" id="A0A2T3B626"/>
<proteinExistence type="inferred from homology"/>
<dbReference type="Proteomes" id="UP000241818">
    <property type="component" value="Unassembled WGS sequence"/>
</dbReference>
<dbReference type="PANTHER" id="PTHR43180:SF66">
    <property type="entry name" value="SHORT-CHAIN DEHYDROGENASE_REDUCTASE FAMILY PROTEIN"/>
    <property type="match status" value="1"/>
</dbReference>
<dbReference type="PANTHER" id="PTHR43180">
    <property type="entry name" value="3-OXOACYL-(ACYL-CARRIER-PROTEIN) REDUCTASE (AFU_ORTHOLOGUE AFUA_6G11210)"/>
    <property type="match status" value="1"/>
</dbReference>
<dbReference type="InterPro" id="IPR036291">
    <property type="entry name" value="NAD(P)-bd_dom_sf"/>
</dbReference>
<dbReference type="PROSITE" id="PS00061">
    <property type="entry name" value="ADH_SHORT"/>
    <property type="match status" value="1"/>
</dbReference>
<keyword evidence="5" id="KW-1185">Reference proteome</keyword>
<evidence type="ECO:0000256" key="2">
    <source>
        <dbReference type="ARBA" id="ARBA00022857"/>
    </source>
</evidence>
<evidence type="ECO:0000256" key="1">
    <source>
        <dbReference type="ARBA" id="ARBA00006484"/>
    </source>
</evidence>
<dbReference type="STRING" id="857342.A0A2T3B626"/>